<proteinExistence type="predicted"/>
<gene>
    <name evidence="1" type="ORF">V1478_005729</name>
</gene>
<dbReference type="EMBL" id="JAUDFV010000130">
    <property type="protein sequence ID" value="KAL2729439.1"/>
    <property type="molecule type" value="Genomic_DNA"/>
</dbReference>
<evidence type="ECO:0000313" key="2">
    <source>
        <dbReference type="Proteomes" id="UP001607302"/>
    </source>
</evidence>
<sequence length="173" mass="20567">MDALARLTDHDIHAGHDYSSNYFTLEGWPMTIAQNFYFDKTKEFSFINKRNVYQLSLVLPVIEMLDVFMSRKHNLSPDEFCLVLFMRETIDEKNCKSYSNSLKYLVENVKDIQVSSESLHYEIAELFMTIIRFEFPLKIACEDFVKQRLYYKRNHDLCEIMDTQMLHCNAMVT</sequence>
<reference evidence="1 2" key="1">
    <citation type="journal article" date="2024" name="Ann. Entomol. Soc. Am.">
        <title>Genomic analyses of the southern and eastern yellowjacket wasps (Hymenoptera: Vespidae) reveal evolutionary signatures of social life.</title>
        <authorList>
            <person name="Catto M.A."/>
            <person name="Caine P.B."/>
            <person name="Orr S.E."/>
            <person name="Hunt B.G."/>
            <person name="Goodisman M.A.D."/>
        </authorList>
    </citation>
    <scope>NUCLEOTIDE SEQUENCE [LARGE SCALE GENOMIC DNA]</scope>
    <source>
        <strain evidence="1">233</strain>
        <tissue evidence="1">Head and thorax</tissue>
    </source>
</reference>
<dbReference type="Proteomes" id="UP001607302">
    <property type="component" value="Unassembled WGS sequence"/>
</dbReference>
<dbReference type="AlphaFoldDB" id="A0ABD2B9M4"/>
<protein>
    <submittedName>
        <fullName evidence="1">Cilia- and flagella-associated protein 99-like</fullName>
    </submittedName>
</protein>
<evidence type="ECO:0000313" key="1">
    <source>
        <dbReference type="EMBL" id="KAL2729439.1"/>
    </source>
</evidence>
<organism evidence="1 2">
    <name type="scientific">Vespula squamosa</name>
    <name type="common">Southern yellow jacket</name>
    <name type="synonym">Wasp</name>
    <dbReference type="NCBI Taxonomy" id="30214"/>
    <lineage>
        <taxon>Eukaryota</taxon>
        <taxon>Metazoa</taxon>
        <taxon>Ecdysozoa</taxon>
        <taxon>Arthropoda</taxon>
        <taxon>Hexapoda</taxon>
        <taxon>Insecta</taxon>
        <taxon>Pterygota</taxon>
        <taxon>Neoptera</taxon>
        <taxon>Endopterygota</taxon>
        <taxon>Hymenoptera</taxon>
        <taxon>Apocrita</taxon>
        <taxon>Aculeata</taxon>
        <taxon>Vespoidea</taxon>
        <taxon>Vespidae</taxon>
        <taxon>Vespinae</taxon>
        <taxon>Vespula</taxon>
    </lineage>
</organism>
<comment type="caution">
    <text evidence="1">The sequence shown here is derived from an EMBL/GenBank/DDBJ whole genome shotgun (WGS) entry which is preliminary data.</text>
</comment>
<name>A0ABD2B9M4_VESSQ</name>
<keyword evidence="2" id="KW-1185">Reference proteome</keyword>
<accession>A0ABD2B9M4</accession>